<keyword evidence="4" id="KW-1015">Disulfide bond</keyword>
<accession>A0AA88LEE3</accession>
<feature type="signal peptide" evidence="7">
    <location>
        <begin position="1"/>
        <end position="20"/>
    </location>
</feature>
<feature type="compositionally biased region" description="Low complexity" evidence="6">
    <location>
        <begin position="674"/>
        <end position="684"/>
    </location>
</feature>
<feature type="region of interest" description="Disordered" evidence="6">
    <location>
        <begin position="749"/>
        <end position="804"/>
    </location>
</feature>
<dbReference type="FunFam" id="2.40.10.10:FF:000006">
    <property type="entry name" value="Serine proteinase stubble"/>
    <property type="match status" value="1"/>
</dbReference>
<dbReference type="Proteomes" id="UP001187531">
    <property type="component" value="Unassembled WGS sequence"/>
</dbReference>
<dbReference type="EMBL" id="JAVRJZ010000006">
    <property type="protein sequence ID" value="KAK2721706.1"/>
    <property type="molecule type" value="Genomic_DNA"/>
</dbReference>
<keyword evidence="10" id="KW-1185">Reference proteome</keyword>
<dbReference type="SUPFAM" id="SSF50494">
    <property type="entry name" value="Trypsin-like serine proteases"/>
    <property type="match status" value="1"/>
</dbReference>
<proteinExistence type="predicted"/>
<dbReference type="PANTHER" id="PTHR24252">
    <property type="entry name" value="ACROSIN-RELATED"/>
    <property type="match status" value="1"/>
</dbReference>
<dbReference type="PROSITE" id="PS00134">
    <property type="entry name" value="TRYPSIN_HIS"/>
    <property type="match status" value="1"/>
</dbReference>
<evidence type="ECO:0000256" key="6">
    <source>
        <dbReference type="SAM" id="MobiDB-lite"/>
    </source>
</evidence>
<dbReference type="GO" id="GO:0006508">
    <property type="term" value="P:proteolysis"/>
    <property type="evidence" value="ECO:0007669"/>
    <property type="project" value="UniProtKB-KW"/>
</dbReference>
<keyword evidence="3 5" id="KW-0720">Serine protease</keyword>
<keyword evidence="1 5" id="KW-0645">Protease</keyword>
<dbReference type="InterPro" id="IPR033116">
    <property type="entry name" value="TRYPSIN_SER"/>
</dbReference>
<evidence type="ECO:0000256" key="2">
    <source>
        <dbReference type="ARBA" id="ARBA00022801"/>
    </source>
</evidence>
<keyword evidence="2 5" id="KW-0378">Hydrolase</keyword>
<evidence type="ECO:0000259" key="8">
    <source>
        <dbReference type="PROSITE" id="PS50240"/>
    </source>
</evidence>
<dbReference type="GO" id="GO:0004252">
    <property type="term" value="F:serine-type endopeptidase activity"/>
    <property type="evidence" value="ECO:0007669"/>
    <property type="project" value="InterPro"/>
</dbReference>
<evidence type="ECO:0000256" key="4">
    <source>
        <dbReference type="ARBA" id="ARBA00023157"/>
    </source>
</evidence>
<feature type="region of interest" description="Disordered" evidence="6">
    <location>
        <begin position="674"/>
        <end position="693"/>
    </location>
</feature>
<evidence type="ECO:0000256" key="5">
    <source>
        <dbReference type="RuleBase" id="RU363034"/>
    </source>
</evidence>
<evidence type="ECO:0000313" key="10">
    <source>
        <dbReference type="Proteomes" id="UP001187531"/>
    </source>
</evidence>
<feature type="region of interest" description="Disordered" evidence="6">
    <location>
        <begin position="83"/>
        <end position="114"/>
    </location>
</feature>
<name>A0AA88LEE3_ARTSF</name>
<gene>
    <name evidence="9" type="ORF">QYM36_003874</name>
</gene>
<dbReference type="InterPro" id="IPR018114">
    <property type="entry name" value="TRYPSIN_HIS"/>
</dbReference>
<dbReference type="InterPro" id="IPR001314">
    <property type="entry name" value="Peptidase_S1A"/>
</dbReference>
<feature type="compositionally biased region" description="Low complexity" evidence="6">
    <location>
        <begin position="164"/>
        <end position="182"/>
    </location>
</feature>
<dbReference type="PROSITE" id="PS50240">
    <property type="entry name" value="TRYPSIN_DOM"/>
    <property type="match status" value="1"/>
</dbReference>
<feature type="domain" description="Peptidase S1" evidence="8">
    <location>
        <begin position="826"/>
        <end position="1067"/>
    </location>
</feature>
<dbReference type="PANTHER" id="PTHR24252:SF7">
    <property type="entry name" value="HYALIN"/>
    <property type="match status" value="1"/>
</dbReference>
<keyword evidence="7" id="KW-0732">Signal</keyword>
<dbReference type="InterPro" id="IPR043504">
    <property type="entry name" value="Peptidase_S1_PA_chymotrypsin"/>
</dbReference>
<comment type="caution">
    <text evidence="9">The sequence shown here is derived from an EMBL/GenBank/DDBJ whole genome shotgun (WGS) entry which is preliminary data.</text>
</comment>
<dbReference type="SMART" id="SM00020">
    <property type="entry name" value="Tryp_SPc"/>
    <property type="match status" value="1"/>
</dbReference>
<dbReference type="CDD" id="cd00190">
    <property type="entry name" value="Tryp_SPc"/>
    <property type="match status" value="1"/>
</dbReference>
<reference evidence="9" key="1">
    <citation type="submission" date="2023-07" db="EMBL/GenBank/DDBJ databases">
        <title>Chromosome-level genome assembly of Artemia franciscana.</title>
        <authorList>
            <person name="Jo E."/>
        </authorList>
    </citation>
    <scope>NUCLEOTIDE SEQUENCE</scope>
    <source>
        <tissue evidence="9">Whole body</tissue>
    </source>
</reference>
<dbReference type="PRINTS" id="PR00722">
    <property type="entry name" value="CHYMOTRYPSIN"/>
</dbReference>
<feature type="compositionally biased region" description="Low complexity" evidence="6">
    <location>
        <begin position="749"/>
        <end position="800"/>
    </location>
</feature>
<protein>
    <recommendedName>
        <fullName evidence="8">Peptidase S1 domain-containing protein</fullName>
    </recommendedName>
</protein>
<dbReference type="InterPro" id="IPR009003">
    <property type="entry name" value="Peptidase_S1_PA"/>
</dbReference>
<feature type="region of interest" description="Disordered" evidence="6">
    <location>
        <begin position="132"/>
        <end position="182"/>
    </location>
</feature>
<dbReference type="Gene3D" id="2.40.10.10">
    <property type="entry name" value="Trypsin-like serine proteases"/>
    <property type="match status" value="1"/>
</dbReference>
<evidence type="ECO:0000313" key="9">
    <source>
        <dbReference type="EMBL" id="KAK2721706.1"/>
    </source>
</evidence>
<feature type="compositionally biased region" description="Basic and acidic residues" evidence="6">
    <location>
        <begin position="88"/>
        <end position="97"/>
    </location>
</feature>
<sequence length="1068" mass="115368">MSSNILFLATLTVLIGRILSSPVTPVFHSAQGRHIRPIHCVNKATQESGICMFAWHCLKANGTHLGTCVDRFYFGSCCQIKEGGSDPETEKPSKTTEAEINPNSIESTNQVGIWPDDSSKFAEVTTKLPIKPMTLSTETPHDLSDRPVSTGSVEGATTKNLTGKPSKPVTSSPVTTKTPPSTVSLTLSQELITALPTIVSTSEPSANITTEAPKITSVLTSMLRSSTKAPVTISSSQALSLEPVEITSHPEIPTDAKPVPVILNIQSSVPLGPITTLSSTVKPSTAPTNLQTDIKPPIKLEISTSPTENISNNVEIIDNAQQIHMDIKVQSSFSPIEVTTSLNNEDTTLPEAPAEDSTDSLYYEVLSSTNVEMLLNEELETSLFPETATADDTTLIAFTDTPEQDVSTVVPDVRPTFQAVIVQESTNQSHAVNISQILIEKTEVPSSVPVEAAIDSLLVETESETDSPIETSNFEIDATTAHTVAENIAAALATKIKPETAEESTTPILVEAIPPLINSSTEISSPKVPDHGTETIATDVSIKESNISSINASEGPTVAVSTIKPVSSVVENETSTQSSTVSVASNASSILSQSTEPYVITTTETLIKQENAQVHVTLLENKTNIIDTVNSIMNIVLNLNNSLVSNSVSSTTNRPIPSDKPLVTKQPIEVTKRSTTIPTTRTSTENVPESTTTPNLTSIKIATSEKEFVTLQSTPSSIPTTVKLATKTAPTSAVALSEAPVKKTTITTITMPPTKPTTTLTTATTTTAEPVTTTTTTKPTTTTTTVRPVTPTTESPTTTTEDFIAPYDPEGYKKICGRPIFPEPRIVNGQTAFFGQWPWQISLRQWKTATFLHKCGAALLNENWAITAAHCVDNVQPEDILLRMGEYDLASENEPYNYTERRVQIVASHPKFDPRTFEYDLALLRFYEPVQFQPNIIPICIPEEDRDYIGRTGFVTGWGRLYEDGPLPSKLQQVEVPVISNSECEGMYRSAGYVEHIPRNIFICAGYKAGKQDSCEGDSGGPMVIKEDGHWILGGVISWGIGCAEPNQPGVYTRITEFKDWINQIIVF</sequence>
<dbReference type="AlphaFoldDB" id="A0AA88LEE3"/>
<feature type="chain" id="PRO_5041652034" description="Peptidase S1 domain-containing protein" evidence="7">
    <location>
        <begin position="21"/>
        <end position="1068"/>
    </location>
</feature>
<organism evidence="9 10">
    <name type="scientific">Artemia franciscana</name>
    <name type="common">Brine shrimp</name>
    <name type="synonym">Artemia sanfranciscana</name>
    <dbReference type="NCBI Taxonomy" id="6661"/>
    <lineage>
        <taxon>Eukaryota</taxon>
        <taxon>Metazoa</taxon>
        <taxon>Ecdysozoa</taxon>
        <taxon>Arthropoda</taxon>
        <taxon>Crustacea</taxon>
        <taxon>Branchiopoda</taxon>
        <taxon>Anostraca</taxon>
        <taxon>Artemiidae</taxon>
        <taxon>Artemia</taxon>
    </lineage>
</organism>
<evidence type="ECO:0000256" key="1">
    <source>
        <dbReference type="ARBA" id="ARBA00022670"/>
    </source>
</evidence>
<evidence type="ECO:0000256" key="7">
    <source>
        <dbReference type="SAM" id="SignalP"/>
    </source>
</evidence>
<dbReference type="PROSITE" id="PS00135">
    <property type="entry name" value="TRYPSIN_SER"/>
    <property type="match status" value="1"/>
</dbReference>
<dbReference type="Pfam" id="PF00089">
    <property type="entry name" value="Trypsin"/>
    <property type="match status" value="1"/>
</dbReference>
<evidence type="ECO:0000256" key="3">
    <source>
        <dbReference type="ARBA" id="ARBA00022825"/>
    </source>
</evidence>
<feature type="compositionally biased region" description="Polar residues" evidence="6">
    <location>
        <begin position="101"/>
        <end position="111"/>
    </location>
</feature>
<feature type="compositionally biased region" description="Polar residues" evidence="6">
    <location>
        <begin position="147"/>
        <end position="163"/>
    </location>
</feature>
<dbReference type="InterPro" id="IPR001254">
    <property type="entry name" value="Trypsin_dom"/>
</dbReference>